<dbReference type="PROSITE" id="PS51819">
    <property type="entry name" value="VOC"/>
    <property type="match status" value="1"/>
</dbReference>
<keyword evidence="3" id="KW-0223">Dioxygenase</keyword>
<evidence type="ECO:0000259" key="2">
    <source>
        <dbReference type="PROSITE" id="PS51819"/>
    </source>
</evidence>
<dbReference type="InterPro" id="IPR029068">
    <property type="entry name" value="Glyas_Bleomycin-R_OHBP_Dase"/>
</dbReference>
<keyword evidence="3" id="KW-0560">Oxidoreductase</keyword>
<feature type="region of interest" description="Disordered" evidence="1">
    <location>
        <begin position="123"/>
        <end position="145"/>
    </location>
</feature>
<dbReference type="Gene3D" id="3.10.180.10">
    <property type="entry name" value="2,3-Dihydroxybiphenyl 1,2-Dioxygenase, domain 1"/>
    <property type="match status" value="2"/>
</dbReference>
<dbReference type="EMBL" id="SOBR01000004">
    <property type="protein sequence ID" value="TDU21877.1"/>
    <property type="molecule type" value="Genomic_DNA"/>
</dbReference>
<accession>A0A4R7NMI7</accession>
<name>A0A4R7NMI7_9GAMM</name>
<dbReference type="RefSeq" id="WP_133697290.1">
    <property type="nucleotide sequence ID" value="NZ_SOBR01000004.1"/>
</dbReference>
<dbReference type="AlphaFoldDB" id="A0A4R7NMI7"/>
<gene>
    <name evidence="3" type="ORF">C8E00_10457</name>
</gene>
<dbReference type="Pfam" id="PF00903">
    <property type="entry name" value="Glyoxalase"/>
    <property type="match status" value="1"/>
</dbReference>
<sequence>MRIMGPDEVVFGVDDVEASRTFLVDFGLEEQRQADGSLRFAALDGTAIRIHHREAEGLPAPLPTANSLRQTVWGVEDQAALDAIAEELSQDREVRALTGGGIGCRDDVGFEIAFQVTVRRPLDLPPERINSPGAAPGRGANQVGADEKAPALPRTLSHVVYFTPDMARMQRFYIDRLGFVVTDHFTNTGPFLRPQANDDHHVLFLLQTPDYMQGLEHIAFHMQGPSELMLAGTRMINKGYESFWGPGKHKFGSNWFWYFNSPMGVHVEYDADMDKHDERWTAREAPSNAETSQLFLFQSTPKWAPMGGPPPGKEN</sequence>
<dbReference type="InterPro" id="IPR037523">
    <property type="entry name" value="VOC_core"/>
</dbReference>
<dbReference type="Proteomes" id="UP000295380">
    <property type="component" value="Unassembled WGS sequence"/>
</dbReference>
<comment type="caution">
    <text evidence="3">The sequence shown here is derived from an EMBL/GenBank/DDBJ whole genome shotgun (WGS) entry which is preliminary data.</text>
</comment>
<proteinExistence type="predicted"/>
<protein>
    <submittedName>
        <fullName evidence="3">Glyoxalase/bleomycin resistance protein/dioxygenase superfamily protein</fullName>
    </submittedName>
</protein>
<feature type="domain" description="VOC" evidence="2">
    <location>
        <begin position="155"/>
        <end position="272"/>
    </location>
</feature>
<evidence type="ECO:0000313" key="4">
    <source>
        <dbReference type="Proteomes" id="UP000295380"/>
    </source>
</evidence>
<keyword evidence="4" id="KW-1185">Reference proteome</keyword>
<dbReference type="OrthoDB" id="6909416at2"/>
<evidence type="ECO:0000313" key="3">
    <source>
        <dbReference type="EMBL" id="TDU21877.1"/>
    </source>
</evidence>
<dbReference type="InterPro" id="IPR004360">
    <property type="entry name" value="Glyas_Fos-R_dOase_dom"/>
</dbReference>
<organism evidence="3 4">
    <name type="scientific">Chromohalobacter marismortui</name>
    <dbReference type="NCBI Taxonomy" id="42055"/>
    <lineage>
        <taxon>Bacteria</taxon>
        <taxon>Pseudomonadati</taxon>
        <taxon>Pseudomonadota</taxon>
        <taxon>Gammaproteobacteria</taxon>
        <taxon>Oceanospirillales</taxon>
        <taxon>Halomonadaceae</taxon>
        <taxon>Chromohalobacter</taxon>
    </lineage>
</organism>
<dbReference type="GO" id="GO:0051213">
    <property type="term" value="F:dioxygenase activity"/>
    <property type="evidence" value="ECO:0007669"/>
    <property type="project" value="UniProtKB-KW"/>
</dbReference>
<reference evidence="3 4" key="1">
    <citation type="submission" date="2019-03" db="EMBL/GenBank/DDBJ databases">
        <title>Genomic Encyclopedia of Type Strains, Phase IV (KMG-IV): sequencing the most valuable type-strain genomes for metagenomic binning, comparative biology and taxonomic classification.</title>
        <authorList>
            <person name="Goeker M."/>
        </authorList>
    </citation>
    <scope>NUCLEOTIDE SEQUENCE [LARGE SCALE GENOMIC DNA]</scope>
    <source>
        <strain evidence="3 4">DSM 6770</strain>
    </source>
</reference>
<evidence type="ECO:0000256" key="1">
    <source>
        <dbReference type="SAM" id="MobiDB-lite"/>
    </source>
</evidence>
<dbReference type="SUPFAM" id="SSF54593">
    <property type="entry name" value="Glyoxalase/Bleomycin resistance protein/Dihydroxybiphenyl dioxygenase"/>
    <property type="match status" value="2"/>
</dbReference>